<dbReference type="GeneID" id="107107624"/>
<dbReference type="SUPFAM" id="SSF47473">
    <property type="entry name" value="EF-hand"/>
    <property type="match status" value="1"/>
</dbReference>
<feature type="domain" description="EF-hand" evidence="5">
    <location>
        <begin position="82"/>
        <end position="117"/>
    </location>
</feature>
<dbReference type="PANTHER" id="PTHR10336:SF79">
    <property type="entry name" value="1-PHOSPHATIDYLINOSITOL 4,5-BISPHOSPHATE PHOSPHODIESTERASE GAMMA"/>
    <property type="match status" value="1"/>
</dbReference>
<organism evidence="6 7">
    <name type="scientific">Gekko japonicus</name>
    <name type="common">Schlegel's Japanese gecko</name>
    <dbReference type="NCBI Taxonomy" id="146911"/>
    <lineage>
        <taxon>Eukaryota</taxon>
        <taxon>Metazoa</taxon>
        <taxon>Chordata</taxon>
        <taxon>Craniata</taxon>
        <taxon>Vertebrata</taxon>
        <taxon>Euteleostomi</taxon>
        <taxon>Lepidosauria</taxon>
        <taxon>Squamata</taxon>
        <taxon>Bifurcata</taxon>
        <taxon>Gekkota</taxon>
        <taxon>Gekkonidae</taxon>
        <taxon>Gekkoninae</taxon>
        <taxon>Gekko</taxon>
    </lineage>
</organism>
<dbReference type="InterPro" id="IPR018247">
    <property type="entry name" value="EF_Hand_1_Ca_BS"/>
</dbReference>
<proteinExistence type="predicted"/>
<keyword evidence="2" id="KW-0106">Calcium</keyword>
<dbReference type="InterPro" id="IPR001192">
    <property type="entry name" value="PI-PLC_fam"/>
</dbReference>
<gene>
    <name evidence="7" type="primary">LOC107107624</name>
</gene>
<evidence type="ECO:0000256" key="3">
    <source>
        <dbReference type="ARBA" id="ARBA00023674"/>
    </source>
</evidence>
<protein>
    <submittedName>
        <fullName evidence="7">1-phosphatidylinositol 4,5-bisphosphate phosphodiesterase gamma-1-like</fullName>
    </submittedName>
</protein>
<dbReference type="InterPro" id="IPR011992">
    <property type="entry name" value="EF-hand-dom_pair"/>
</dbReference>
<evidence type="ECO:0000259" key="4">
    <source>
        <dbReference type="PROSITE" id="PS50003"/>
    </source>
</evidence>
<dbReference type="Pfam" id="PF23583">
    <property type="entry name" value="EF_HAND_2_PLCG"/>
    <property type="match status" value="1"/>
</dbReference>
<feature type="non-terminal residue" evidence="7">
    <location>
        <position position="210"/>
    </location>
</feature>
<dbReference type="InterPro" id="IPR056586">
    <property type="entry name" value="EF-hand_PLCG1"/>
</dbReference>
<dbReference type="Pfam" id="PF23329">
    <property type="entry name" value="EF_HAND_1_PLCG"/>
    <property type="match status" value="1"/>
</dbReference>
<dbReference type="InterPro" id="IPR001849">
    <property type="entry name" value="PH_domain"/>
</dbReference>
<dbReference type="InterPro" id="IPR002048">
    <property type="entry name" value="EF_hand_dom"/>
</dbReference>
<keyword evidence="6" id="KW-1185">Reference proteome</keyword>
<evidence type="ECO:0000256" key="1">
    <source>
        <dbReference type="ARBA" id="ARBA00022723"/>
    </source>
</evidence>
<dbReference type="RefSeq" id="XP_015263416.1">
    <property type="nucleotide sequence ID" value="XM_015407930.1"/>
</dbReference>
<evidence type="ECO:0000313" key="6">
    <source>
        <dbReference type="Proteomes" id="UP000694871"/>
    </source>
</evidence>
<dbReference type="Gene3D" id="2.30.29.30">
    <property type="entry name" value="Pleckstrin-homology domain (PH domain)/Phosphotyrosine-binding domain (PTB)"/>
    <property type="match status" value="1"/>
</dbReference>
<dbReference type="InterPro" id="IPR057061">
    <property type="entry name" value="PLCG_EF-hand_2"/>
</dbReference>
<dbReference type="Proteomes" id="UP000694871">
    <property type="component" value="Unplaced"/>
</dbReference>
<evidence type="ECO:0000259" key="5">
    <source>
        <dbReference type="PROSITE" id="PS50222"/>
    </source>
</evidence>
<sequence>MLKVDIREIKEIRPGKNSRDFERYPEDARKLDSTMCFIILYGMDFRLKTLSLAAFSEDDVNLWIAGLNWLVTDTQRAPTPLQIERWLRKQFDLMDRSREGSVTPKDLKALLPQVNYRVPNMRFLRDKLLEVEVRTEMTFSHFAHFYKNLMFDAQKSIIEQLELSFPLRQERCGTRDEPWASDIARVREYMCSYLQDPFSDMTEPFFQLDE</sequence>
<dbReference type="PROSITE" id="PS50003">
    <property type="entry name" value="PH_DOMAIN"/>
    <property type="match status" value="1"/>
</dbReference>
<keyword evidence="1" id="KW-0479">Metal-binding</keyword>
<dbReference type="InterPro" id="IPR011993">
    <property type="entry name" value="PH-like_dom_sf"/>
</dbReference>
<evidence type="ECO:0000313" key="7">
    <source>
        <dbReference type="RefSeq" id="XP_015263416.1"/>
    </source>
</evidence>
<feature type="domain" description="PH" evidence="4">
    <location>
        <begin position="1"/>
        <end position="72"/>
    </location>
</feature>
<evidence type="ECO:0000256" key="2">
    <source>
        <dbReference type="ARBA" id="ARBA00022837"/>
    </source>
</evidence>
<dbReference type="SUPFAM" id="SSF50729">
    <property type="entry name" value="PH domain-like"/>
    <property type="match status" value="1"/>
</dbReference>
<name>A0ABM1JPM9_GEKJA</name>
<comment type="catalytic activity">
    <reaction evidence="3">
        <text>a 1,2-diacyl-sn-glycero-3-phospho-(1D-myo-inositol-4,5-bisphosphate) + H2O = 1D-myo-inositol 1,4,5-trisphosphate + a 1,2-diacyl-sn-glycerol + H(+)</text>
        <dbReference type="Rhea" id="RHEA:33179"/>
        <dbReference type="ChEBI" id="CHEBI:15377"/>
        <dbReference type="ChEBI" id="CHEBI:15378"/>
        <dbReference type="ChEBI" id="CHEBI:17815"/>
        <dbReference type="ChEBI" id="CHEBI:58456"/>
        <dbReference type="ChEBI" id="CHEBI:203600"/>
        <dbReference type="EC" id="3.1.4.11"/>
    </reaction>
    <physiologicalReaction direction="left-to-right" evidence="3">
        <dbReference type="Rhea" id="RHEA:33180"/>
    </physiologicalReaction>
</comment>
<dbReference type="PROSITE" id="PS00018">
    <property type="entry name" value="EF_HAND_1"/>
    <property type="match status" value="1"/>
</dbReference>
<dbReference type="PROSITE" id="PS50222">
    <property type="entry name" value="EF_HAND_2"/>
    <property type="match status" value="1"/>
</dbReference>
<accession>A0ABM1JPM9</accession>
<dbReference type="PANTHER" id="PTHR10336">
    <property type="entry name" value="PHOSPHOINOSITIDE-SPECIFIC PHOSPHOLIPASE C FAMILY PROTEIN"/>
    <property type="match status" value="1"/>
</dbReference>
<reference evidence="7" key="1">
    <citation type="submission" date="2025-08" db="UniProtKB">
        <authorList>
            <consortium name="RefSeq"/>
        </authorList>
    </citation>
    <scope>IDENTIFICATION</scope>
</reference>